<comment type="caution">
    <text evidence="3">The sequence shown here is derived from an EMBL/GenBank/DDBJ whole genome shotgun (WGS) entry which is preliminary data.</text>
</comment>
<evidence type="ECO:0000313" key="3">
    <source>
        <dbReference type="EMBL" id="MBE5039210.1"/>
    </source>
</evidence>
<feature type="transmembrane region" description="Helical" evidence="2">
    <location>
        <begin position="12"/>
        <end position="32"/>
    </location>
</feature>
<keyword evidence="1" id="KW-0175">Coiled coil</keyword>
<keyword evidence="2" id="KW-0472">Membrane</keyword>
<dbReference type="RefSeq" id="WP_226391773.1">
    <property type="nucleotide sequence ID" value="NZ_JADCKB010000002.1"/>
</dbReference>
<protein>
    <submittedName>
        <fullName evidence="3">Uncharacterized protein</fullName>
    </submittedName>
</protein>
<keyword evidence="2" id="KW-1133">Transmembrane helix</keyword>
<keyword evidence="2" id="KW-0812">Transmembrane</keyword>
<organism evidence="3 4">
    <name type="scientific">Ructibacterium gallinarum</name>
    <dbReference type="NCBI Taxonomy" id="2779355"/>
    <lineage>
        <taxon>Bacteria</taxon>
        <taxon>Bacillati</taxon>
        <taxon>Bacillota</taxon>
        <taxon>Clostridia</taxon>
        <taxon>Eubacteriales</taxon>
        <taxon>Oscillospiraceae</taxon>
        <taxon>Ructibacterium</taxon>
    </lineage>
</organism>
<keyword evidence="4" id="KW-1185">Reference proteome</keyword>
<evidence type="ECO:0000256" key="1">
    <source>
        <dbReference type="SAM" id="Coils"/>
    </source>
</evidence>
<sequence>MPDEKKKFKNLTTYAVIMILAVVIIIIIAAMADNREQQFENQINQQQETNMSIQNEIVNLKDENYRLQKEKEELEQASAEAKASLSFYTAMTQGWEYYQQGKMEEAAAKLSEIQRESLSDEEKIHFELLDGLIAAAAQPADNTPQE</sequence>
<accession>A0A9D5LZ25</accession>
<feature type="coiled-coil region" evidence="1">
    <location>
        <begin position="29"/>
        <end position="123"/>
    </location>
</feature>
<reference evidence="3" key="1">
    <citation type="submission" date="2020-10" db="EMBL/GenBank/DDBJ databases">
        <title>ChiBAC.</title>
        <authorList>
            <person name="Zenner C."/>
            <person name="Hitch T.C.A."/>
            <person name="Clavel T."/>
        </authorList>
    </citation>
    <scope>NUCLEOTIDE SEQUENCE</scope>
    <source>
        <strain evidence="3">DSM 107454</strain>
    </source>
</reference>
<dbReference type="AlphaFoldDB" id="A0A9D5LZ25"/>
<evidence type="ECO:0000313" key="4">
    <source>
        <dbReference type="Proteomes" id="UP000806542"/>
    </source>
</evidence>
<name>A0A9D5LZ25_9FIRM</name>
<gene>
    <name evidence="3" type="ORF">INF28_01835</name>
</gene>
<dbReference type="EMBL" id="JADCKB010000002">
    <property type="protein sequence ID" value="MBE5039210.1"/>
    <property type="molecule type" value="Genomic_DNA"/>
</dbReference>
<proteinExistence type="predicted"/>
<evidence type="ECO:0000256" key="2">
    <source>
        <dbReference type="SAM" id="Phobius"/>
    </source>
</evidence>
<dbReference type="Proteomes" id="UP000806542">
    <property type="component" value="Unassembled WGS sequence"/>
</dbReference>